<gene>
    <name evidence="4" type="ORF">DW859_06570</name>
    <name evidence="3" type="ORF">DXB81_12985</name>
    <name evidence="2" type="ORF">ERS852394_02401</name>
</gene>
<dbReference type="AlphaFoldDB" id="A0A174FV70"/>
<proteinExistence type="predicted"/>
<dbReference type="EMBL" id="CYZD01000013">
    <property type="protein sequence ID" value="CUO52706.1"/>
    <property type="molecule type" value="Genomic_DNA"/>
</dbReference>
<feature type="transmembrane region" description="Helical" evidence="1">
    <location>
        <begin position="6"/>
        <end position="24"/>
    </location>
</feature>
<name>A0A174FV70_9FIRM</name>
<reference evidence="2 5" key="1">
    <citation type="submission" date="2015-09" db="EMBL/GenBank/DDBJ databases">
        <authorList>
            <consortium name="Pathogen Informatics"/>
        </authorList>
    </citation>
    <scope>NUCLEOTIDE SEQUENCE [LARGE SCALE GENOMIC DNA]</scope>
    <source>
        <strain evidence="2 5">2789STDY5608837</strain>
    </source>
</reference>
<organism evidence="2 5">
    <name type="scientific">Blautia obeum</name>
    <dbReference type="NCBI Taxonomy" id="40520"/>
    <lineage>
        <taxon>Bacteria</taxon>
        <taxon>Bacillati</taxon>
        <taxon>Bacillota</taxon>
        <taxon>Clostridia</taxon>
        <taxon>Lachnospirales</taxon>
        <taxon>Lachnospiraceae</taxon>
        <taxon>Blautia</taxon>
    </lineage>
</organism>
<accession>A0A174FV70</accession>
<dbReference type="Proteomes" id="UP000095409">
    <property type="component" value="Unassembled WGS sequence"/>
</dbReference>
<dbReference type="Proteomes" id="UP000265808">
    <property type="component" value="Unassembled WGS sequence"/>
</dbReference>
<evidence type="ECO:0000313" key="7">
    <source>
        <dbReference type="Proteomes" id="UP000265808"/>
    </source>
</evidence>
<keyword evidence="1" id="KW-0472">Membrane</keyword>
<dbReference type="Proteomes" id="UP000261222">
    <property type="component" value="Unassembled WGS sequence"/>
</dbReference>
<feature type="transmembrane region" description="Helical" evidence="1">
    <location>
        <begin position="73"/>
        <end position="92"/>
    </location>
</feature>
<feature type="transmembrane region" description="Helical" evidence="1">
    <location>
        <begin position="45"/>
        <end position="67"/>
    </location>
</feature>
<evidence type="ECO:0000313" key="2">
    <source>
        <dbReference type="EMBL" id="CUO52706.1"/>
    </source>
</evidence>
<evidence type="ECO:0000256" key="1">
    <source>
        <dbReference type="SAM" id="Phobius"/>
    </source>
</evidence>
<keyword evidence="1" id="KW-1133">Transmembrane helix</keyword>
<dbReference type="EMBL" id="QSHL01000003">
    <property type="protein sequence ID" value="RHC08532.1"/>
    <property type="molecule type" value="Genomic_DNA"/>
</dbReference>
<feature type="transmembrane region" description="Helical" evidence="1">
    <location>
        <begin position="126"/>
        <end position="146"/>
    </location>
</feature>
<evidence type="ECO:0000313" key="3">
    <source>
        <dbReference type="EMBL" id="RGN03338.1"/>
    </source>
</evidence>
<sequence length="288" mass="34674">MELLSTREWATVIWGFVFWVYAMAHKQIREALWNVVKIFFGKKLRILWSIILLYVLGITLIFCQLPFWDNIYIKDIIVWFIFSGLIYCMNAVSKDADEKYIENILKNNLKFTVIFEFIMNTFTFNIWIELIIVPIITVIVMMNIVAEHKMEYKAVHKLLDIVLAIMGFGILYETIKIAVHEYKYLNAVNTFISFMIPIVYLIMIVPLEYILELYSKYENLFVRMKLREDENKEIQSKHRRLILIACKLSVHKVMLFQEKYWNKVYKKMSMKEFEKIIEEFKNECNSER</sequence>
<dbReference type="RefSeq" id="WP_055066407.1">
    <property type="nucleotide sequence ID" value="NZ_CYZD01000013.1"/>
</dbReference>
<feature type="transmembrane region" description="Helical" evidence="1">
    <location>
        <begin position="158"/>
        <end position="179"/>
    </location>
</feature>
<feature type="transmembrane region" description="Helical" evidence="1">
    <location>
        <begin position="191"/>
        <end position="211"/>
    </location>
</feature>
<keyword evidence="1" id="KW-0812">Transmembrane</keyword>
<protein>
    <submittedName>
        <fullName evidence="2">Uncharacterized protein</fullName>
    </submittedName>
</protein>
<evidence type="ECO:0000313" key="4">
    <source>
        <dbReference type="EMBL" id="RHC08532.1"/>
    </source>
</evidence>
<reference evidence="6 7" key="2">
    <citation type="submission" date="2018-08" db="EMBL/GenBank/DDBJ databases">
        <title>A genome reference for cultivated species of the human gut microbiota.</title>
        <authorList>
            <person name="Zou Y."/>
            <person name="Xue W."/>
            <person name="Luo G."/>
        </authorList>
    </citation>
    <scope>NUCLEOTIDE SEQUENCE [LARGE SCALE GENOMIC DNA]</scope>
    <source>
        <strain evidence="4 7">AM37-4AC</strain>
        <strain evidence="3 6">OM06-11AA</strain>
    </source>
</reference>
<dbReference type="EMBL" id="QSUB01000006">
    <property type="protein sequence ID" value="RGN03338.1"/>
    <property type="molecule type" value="Genomic_DNA"/>
</dbReference>
<evidence type="ECO:0000313" key="5">
    <source>
        <dbReference type="Proteomes" id="UP000095409"/>
    </source>
</evidence>
<evidence type="ECO:0000313" key="6">
    <source>
        <dbReference type="Proteomes" id="UP000261222"/>
    </source>
</evidence>